<feature type="domain" description="Methyl-accepting transducer" evidence="12">
    <location>
        <begin position="401"/>
        <end position="641"/>
    </location>
</feature>
<dbReference type="PANTHER" id="PTHR32089">
    <property type="entry name" value="METHYL-ACCEPTING CHEMOTAXIS PROTEIN MCPB"/>
    <property type="match status" value="1"/>
</dbReference>
<dbReference type="InterPro" id="IPR004089">
    <property type="entry name" value="MCPsignal_dom"/>
</dbReference>
<dbReference type="PROSITE" id="PS50885">
    <property type="entry name" value="HAMP"/>
    <property type="match status" value="1"/>
</dbReference>
<dbReference type="InterPro" id="IPR029151">
    <property type="entry name" value="Sensor-like_sf"/>
</dbReference>
<evidence type="ECO:0000259" key="13">
    <source>
        <dbReference type="PROSITE" id="PS50885"/>
    </source>
</evidence>
<dbReference type="GO" id="GO:0004888">
    <property type="term" value="F:transmembrane signaling receptor activity"/>
    <property type="evidence" value="ECO:0007669"/>
    <property type="project" value="InterPro"/>
</dbReference>
<keyword evidence="2" id="KW-1003">Cell membrane</keyword>
<dbReference type="InterPro" id="IPR004090">
    <property type="entry name" value="Chemotax_Me-accpt_rcpt"/>
</dbReference>
<evidence type="ECO:0000256" key="7">
    <source>
        <dbReference type="ARBA" id="ARBA00023224"/>
    </source>
</evidence>
<dbReference type="InterPro" id="IPR033479">
    <property type="entry name" value="dCache_1"/>
</dbReference>
<evidence type="ECO:0000256" key="3">
    <source>
        <dbReference type="ARBA" id="ARBA00022500"/>
    </source>
</evidence>
<dbReference type="InterPro" id="IPR003660">
    <property type="entry name" value="HAMP_dom"/>
</dbReference>
<keyword evidence="10" id="KW-0175">Coiled coil</keyword>
<dbReference type="SMART" id="SM00304">
    <property type="entry name" value="HAMP"/>
    <property type="match status" value="1"/>
</dbReference>
<keyword evidence="7 9" id="KW-0807">Transducer</keyword>
<evidence type="ECO:0000259" key="12">
    <source>
        <dbReference type="PROSITE" id="PS50111"/>
    </source>
</evidence>
<evidence type="ECO:0000256" key="11">
    <source>
        <dbReference type="SAM" id="Phobius"/>
    </source>
</evidence>
<dbReference type="Gene3D" id="6.10.340.10">
    <property type="match status" value="1"/>
</dbReference>
<evidence type="ECO:0000256" key="4">
    <source>
        <dbReference type="ARBA" id="ARBA00022692"/>
    </source>
</evidence>
<dbReference type="Gene3D" id="1.10.287.950">
    <property type="entry name" value="Methyl-accepting chemotaxis protein"/>
    <property type="match status" value="1"/>
</dbReference>
<accession>A0A1W1XC77</accession>
<proteinExistence type="inferred from homology"/>
<feature type="domain" description="HAMP" evidence="13">
    <location>
        <begin position="330"/>
        <end position="382"/>
    </location>
</feature>
<gene>
    <name evidence="14" type="ORF">SAMN02745134_01343</name>
</gene>
<evidence type="ECO:0000256" key="10">
    <source>
        <dbReference type="SAM" id="Coils"/>
    </source>
</evidence>
<dbReference type="SUPFAM" id="SSF58104">
    <property type="entry name" value="Methyl-accepting chemotaxis protein (MCP) signaling domain"/>
    <property type="match status" value="1"/>
</dbReference>
<comment type="similarity">
    <text evidence="8">Belongs to the methyl-accepting chemotaxis (MCP) protein family.</text>
</comment>
<dbReference type="Pfam" id="PF00672">
    <property type="entry name" value="HAMP"/>
    <property type="match status" value="1"/>
</dbReference>
<feature type="transmembrane region" description="Helical" evidence="11">
    <location>
        <begin position="305"/>
        <end position="326"/>
    </location>
</feature>
<dbReference type="PANTHER" id="PTHR32089:SF112">
    <property type="entry name" value="LYSOZYME-LIKE PROTEIN-RELATED"/>
    <property type="match status" value="1"/>
</dbReference>
<evidence type="ECO:0000313" key="15">
    <source>
        <dbReference type="Proteomes" id="UP000192468"/>
    </source>
</evidence>
<keyword evidence="4 11" id="KW-0812">Transmembrane</keyword>
<dbReference type="PRINTS" id="PR00260">
    <property type="entry name" value="CHEMTRNSDUCR"/>
</dbReference>
<evidence type="ECO:0000313" key="14">
    <source>
        <dbReference type="EMBL" id="SMC21556.1"/>
    </source>
</evidence>
<dbReference type="OrthoDB" id="597657at2"/>
<dbReference type="RefSeq" id="WP_084114838.1">
    <property type="nucleotide sequence ID" value="NZ_FWXH01000003.1"/>
</dbReference>
<dbReference type="Proteomes" id="UP000192468">
    <property type="component" value="Unassembled WGS sequence"/>
</dbReference>
<dbReference type="Gene3D" id="3.30.450.20">
    <property type="entry name" value="PAS domain"/>
    <property type="match status" value="2"/>
</dbReference>
<dbReference type="GO" id="GO:0005886">
    <property type="term" value="C:plasma membrane"/>
    <property type="evidence" value="ECO:0007669"/>
    <property type="project" value="UniProtKB-SubCell"/>
</dbReference>
<dbReference type="AlphaFoldDB" id="A0A1W1XC77"/>
<dbReference type="GO" id="GO:0006935">
    <property type="term" value="P:chemotaxis"/>
    <property type="evidence" value="ECO:0007669"/>
    <property type="project" value="UniProtKB-KW"/>
</dbReference>
<dbReference type="EMBL" id="FWXH01000003">
    <property type="protein sequence ID" value="SMC21556.1"/>
    <property type="molecule type" value="Genomic_DNA"/>
</dbReference>
<dbReference type="SUPFAM" id="SSF103190">
    <property type="entry name" value="Sensory domain-like"/>
    <property type="match status" value="1"/>
</dbReference>
<comment type="subcellular location">
    <subcellularLocation>
        <location evidence="1">Cell membrane</location>
        <topology evidence="1">Multi-pass membrane protein</topology>
    </subcellularLocation>
</comment>
<evidence type="ECO:0000256" key="2">
    <source>
        <dbReference type="ARBA" id="ARBA00022475"/>
    </source>
</evidence>
<evidence type="ECO:0000256" key="9">
    <source>
        <dbReference type="PROSITE-ProRule" id="PRU00284"/>
    </source>
</evidence>
<evidence type="ECO:0000256" key="5">
    <source>
        <dbReference type="ARBA" id="ARBA00022989"/>
    </source>
</evidence>
<dbReference type="SMART" id="SM00283">
    <property type="entry name" value="MA"/>
    <property type="match status" value="1"/>
</dbReference>
<keyword evidence="5 11" id="KW-1133">Transmembrane helix</keyword>
<dbReference type="Pfam" id="PF02743">
    <property type="entry name" value="dCache_1"/>
    <property type="match status" value="1"/>
</dbReference>
<dbReference type="CDD" id="cd12914">
    <property type="entry name" value="PDC1_DGC_like"/>
    <property type="match status" value="1"/>
</dbReference>
<sequence length="687" mass="77860">MKKNKKYLQLKFKDSISLKIISIVILLVIMGIGFIGTFIYAITYNKMFSMSENNMQTVSTQIYNNFNTLIQAEKNDVKEISVDGDIKNVLEEKNTTSEDDFLNKNSGNLDNIKYKLKQYASLNKYDENIFVTDKNGFIIACSNDNFQRFDLSTHDYMKSALQGSSVMSNVYTSVVSIKPVVTFVEPIKDGNGNIIGTVGKNVYTDYFSETFDKFKFLNSGYIFIVDNMDNTIYSPNKMNINKKINIKEISKLSKDNKFWSSSKSQTIKYNKDGEEQYAYCTSVPQLKVVLVLTVKVNEIESAPKMIGLFIILIAIILIILLTIILSKIIKAIFKPMNTLIINTKEISKGNLTVINNAKNTDEIGNLSVNFNNMVFNLKKLIEEINECSSDFVNINDGIKESYSSIVLGMKSVNENSEDIAGDTVKIFNAVESSFNSFETVKVKTENIKYESEKVLKEAIFIKDINTEGLNTINELKNINLETDKKMSEANGYFDILKKNLSNIEEVGNTVTQISKRTHILALNAAIEAGRSGEMGKGFSVVADEIKKLSSSVSEQMNKIYEILKDLNLDMNNTQNKIKDVNSYTNQQFDLVNDAINNYDKMLNSSQKIVDYMNDAYSSIEMLDDENSVISERLIKIKDAYEEFNGSIATVNEILSEKYEDIKDVYSMLEKMHNNSDKLVNSIHKFKV</sequence>
<feature type="coiled-coil region" evidence="10">
    <location>
        <begin position="556"/>
        <end position="583"/>
    </location>
</feature>
<evidence type="ECO:0000256" key="6">
    <source>
        <dbReference type="ARBA" id="ARBA00023136"/>
    </source>
</evidence>
<keyword evidence="3" id="KW-0145">Chemotaxis</keyword>
<dbReference type="PROSITE" id="PS50111">
    <property type="entry name" value="CHEMOTAXIS_TRANSDUC_2"/>
    <property type="match status" value="1"/>
</dbReference>
<reference evidence="14 15" key="1">
    <citation type="submission" date="2017-04" db="EMBL/GenBank/DDBJ databases">
        <authorList>
            <person name="Afonso C.L."/>
            <person name="Miller P.J."/>
            <person name="Scott M.A."/>
            <person name="Spackman E."/>
            <person name="Goraichik I."/>
            <person name="Dimitrov K.M."/>
            <person name="Suarez D.L."/>
            <person name="Swayne D.E."/>
        </authorList>
    </citation>
    <scope>NUCLEOTIDE SEQUENCE [LARGE SCALE GENOMIC DNA]</scope>
    <source>
        <strain evidence="14 15">DSM 12555</strain>
    </source>
</reference>
<dbReference type="GO" id="GO:0007165">
    <property type="term" value="P:signal transduction"/>
    <property type="evidence" value="ECO:0007669"/>
    <property type="project" value="UniProtKB-KW"/>
</dbReference>
<protein>
    <submittedName>
        <fullName evidence="14">Methyl-accepting chemotaxis sensory transducer with Cache sensor</fullName>
    </submittedName>
</protein>
<name>A0A1W1XC77_9CLOT</name>
<evidence type="ECO:0000256" key="8">
    <source>
        <dbReference type="ARBA" id="ARBA00029447"/>
    </source>
</evidence>
<feature type="transmembrane region" description="Helical" evidence="11">
    <location>
        <begin position="20"/>
        <end position="42"/>
    </location>
</feature>
<organism evidence="14 15">
    <name type="scientific">Clostridium acidisoli DSM 12555</name>
    <dbReference type="NCBI Taxonomy" id="1121291"/>
    <lineage>
        <taxon>Bacteria</taxon>
        <taxon>Bacillati</taxon>
        <taxon>Bacillota</taxon>
        <taxon>Clostridia</taxon>
        <taxon>Eubacteriales</taxon>
        <taxon>Clostridiaceae</taxon>
        <taxon>Clostridium</taxon>
    </lineage>
</organism>
<evidence type="ECO:0000256" key="1">
    <source>
        <dbReference type="ARBA" id="ARBA00004651"/>
    </source>
</evidence>
<dbReference type="STRING" id="1121291.SAMN02745134_01343"/>
<keyword evidence="15" id="KW-1185">Reference proteome</keyword>
<dbReference type="Pfam" id="PF00015">
    <property type="entry name" value="MCPsignal"/>
    <property type="match status" value="1"/>
</dbReference>
<dbReference type="CDD" id="cd06225">
    <property type="entry name" value="HAMP"/>
    <property type="match status" value="1"/>
</dbReference>
<keyword evidence="6 11" id="KW-0472">Membrane</keyword>